<keyword evidence="6" id="KW-0862">Zinc</keyword>
<comment type="caution">
    <text evidence="12">The sequence shown here is derived from an EMBL/GenBank/DDBJ whole genome shotgun (WGS) entry which is preliminary data.</text>
</comment>
<keyword evidence="13" id="KW-1185">Reference proteome</keyword>
<dbReference type="PANTHER" id="PTHR12360">
    <property type="entry name" value="NUCLEAR TRANSCRIPTION FACTOR, X-BOX BINDING 1 NFX1"/>
    <property type="match status" value="1"/>
</dbReference>
<evidence type="ECO:0000313" key="13">
    <source>
        <dbReference type="Proteomes" id="UP001623349"/>
    </source>
</evidence>
<dbReference type="Pfam" id="PF01424">
    <property type="entry name" value="R3H"/>
    <property type="match status" value="1"/>
</dbReference>
<keyword evidence="3" id="KW-0479">Metal-binding</keyword>
<feature type="compositionally biased region" description="Basic and acidic residues" evidence="10">
    <location>
        <begin position="147"/>
        <end position="156"/>
    </location>
</feature>
<dbReference type="InterPro" id="IPR001374">
    <property type="entry name" value="R3H_dom"/>
</dbReference>
<gene>
    <name evidence="12" type="ORF">APTSU1_000362700</name>
</gene>
<accession>A0ABQ0ENC0</accession>
<feature type="compositionally biased region" description="Polar residues" evidence="10">
    <location>
        <begin position="72"/>
        <end position="90"/>
    </location>
</feature>
<dbReference type="Gene3D" id="3.30.1370.50">
    <property type="entry name" value="R3H-like domain"/>
    <property type="match status" value="1"/>
</dbReference>
<dbReference type="SUPFAM" id="SSF57850">
    <property type="entry name" value="RING/U-box"/>
    <property type="match status" value="1"/>
</dbReference>
<evidence type="ECO:0000256" key="7">
    <source>
        <dbReference type="ARBA" id="ARBA00023015"/>
    </source>
</evidence>
<dbReference type="InterPro" id="IPR036867">
    <property type="entry name" value="R3H_dom_sf"/>
</dbReference>
<keyword evidence="9" id="KW-0539">Nucleus</keyword>
<dbReference type="InterPro" id="IPR000967">
    <property type="entry name" value="Znf_NFX1"/>
</dbReference>
<evidence type="ECO:0000256" key="10">
    <source>
        <dbReference type="SAM" id="MobiDB-lite"/>
    </source>
</evidence>
<feature type="compositionally biased region" description="Basic and acidic residues" evidence="10">
    <location>
        <begin position="185"/>
        <end position="202"/>
    </location>
</feature>
<evidence type="ECO:0000256" key="3">
    <source>
        <dbReference type="ARBA" id="ARBA00022723"/>
    </source>
</evidence>
<reference evidence="12 13" key="1">
    <citation type="submission" date="2024-08" db="EMBL/GenBank/DDBJ databases">
        <title>The draft genome of Apodemus speciosus.</title>
        <authorList>
            <person name="Nabeshima K."/>
            <person name="Suzuki S."/>
            <person name="Onuma M."/>
        </authorList>
    </citation>
    <scope>NUCLEOTIDE SEQUENCE [LARGE SCALE GENOMIC DNA]</scope>
    <source>
        <strain evidence="12">IB14-021</strain>
    </source>
</reference>
<dbReference type="InterPro" id="IPR034078">
    <property type="entry name" value="NFX1_fam"/>
</dbReference>
<feature type="compositionally biased region" description="Basic and acidic residues" evidence="10">
    <location>
        <begin position="302"/>
        <end position="315"/>
    </location>
</feature>
<feature type="compositionally biased region" description="Polar residues" evidence="10">
    <location>
        <begin position="121"/>
        <end position="132"/>
    </location>
</feature>
<evidence type="ECO:0000313" key="12">
    <source>
        <dbReference type="EMBL" id="GAB1288397.1"/>
    </source>
</evidence>
<name>A0ABQ0ENC0_APOSI</name>
<dbReference type="Proteomes" id="UP001623349">
    <property type="component" value="Unassembled WGS sequence"/>
</dbReference>
<keyword evidence="4" id="KW-0677">Repeat</keyword>
<evidence type="ECO:0000256" key="4">
    <source>
        <dbReference type="ARBA" id="ARBA00022737"/>
    </source>
</evidence>
<dbReference type="SMART" id="SM00393">
    <property type="entry name" value="R3H"/>
    <property type="match status" value="1"/>
</dbReference>
<evidence type="ECO:0000256" key="5">
    <source>
        <dbReference type="ARBA" id="ARBA00022771"/>
    </source>
</evidence>
<feature type="region of interest" description="Disordered" evidence="10">
    <location>
        <begin position="28"/>
        <end position="325"/>
    </location>
</feature>
<evidence type="ECO:0000256" key="1">
    <source>
        <dbReference type="ARBA" id="ARBA00004123"/>
    </source>
</evidence>
<evidence type="ECO:0000256" key="2">
    <source>
        <dbReference type="ARBA" id="ARBA00007269"/>
    </source>
</evidence>
<comment type="similarity">
    <text evidence="2">Belongs to the NFX1 family.</text>
</comment>
<evidence type="ECO:0000256" key="8">
    <source>
        <dbReference type="ARBA" id="ARBA00023163"/>
    </source>
</evidence>
<dbReference type="PANTHER" id="PTHR12360:SF12">
    <property type="entry name" value="TRANSCRIPTIONAL REPRESSOR NF-X1"/>
    <property type="match status" value="1"/>
</dbReference>
<sequence>MAEAPPVSGTFKFNTDAAEFIPQERKTSGLNCGAQRRLDSSRIGRRNYSSSPPCHLPRHIPYDDISAVHQHSYASGSKPKSPQSFFQSSNRSHKNHGLQNQPWQKSRNEKHQNRVKKAQGLTEQASDTSSLESVARSESGANPGEHSPSESEKEVVIADPRGAKPKKAAQLTYNYGRGPKAKGRLRSEWGNRMSPKSEDENTRPVAIAHTDSSDASCRKPGADPCVCRRSEQRRYPQKRPPWEVEGARPRPGRNPPKQESQRHINAGPKNNMPPIPKDNLRERPTKSACDTGNLAVVSKSSRRVDQEKTAVRRQDPQVLSPFPRGKQNHMLKNVETHTGSLIEQLTTEKYECMVCCELVQVTAPVWSCQSCFHVFHLNCIKKWARSPASHADMARVVGGALLVRMFLHMFLIPTLVSVGFSCCPGTHFVDQAGLEFRNPPASASQVLGLKACTTIARHVIFIDKSYLSFSGKVKNPEWSRNEIPHSCGEVCRKKQPGQDCPHSCNLLCHPGPCPPCPAFTTKTCECGRTRHTVRCGQPVSVHCSNACENILNCGQHHCAELCHGGQCQPCRIILNQVCYCGSTSRDVLCGTDVGKSDGFGDFSCLKICGKDLKCGSHTCSQVCHPQPCQPCPRLPHLVRYCPCGQTPLSQLLEHGSNGRKTCMDPVPSCGKVCGKPLSCGSSDFIHTCEKLCHEGDCGPCSRTSVIPCRCSFRTKELPCTSLKSEDATFMCDKRCNKKRLCGRHKCNEICCVDKEHKCPLICGRKLRCGLHRCEEPCHRGNCQTCWQASFDELTCHCGASVIYPPVPCGTRPPECTQTCARIHECDHPVYHSCHSEEKCPPCTFLTQKWCMGKHERLWTFEVCLRSNIPCHLVDISCGLPCSTMLPCGMHKCQRLCHKGECLVDEACKQPCTTPRADCGHPCMAPCHPSLPCPVTACKAKHLQSGEKLMRLCSALAPSGKGFSRVTMRMWKKKGDGDLFRSIWDLSKVIAAISMASKITDMQLGDSVEISKFITKKEVQQARLQCDEECATLERKRRLAEAFDITDDSDPFNVRSSASKFSDSLKEDARRDLKFVSDVEKEMETLVEAVNKGKNNKKSYSFPPMNRDHRRIIHDLAQVYGLESVSYDSEPKRNVVVTAVRGKSVCPPTALTSIVERETQTRPPPPIPHHRHQADKPPGSGNLQKITKEPVIDYFDVQD</sequence>
<keyword evidence="7" id="KW-0805">Transcription regulation</keyword>
<dbReference type="SMART" id="SM00438">
    <property type="entry name" value="ZnF_NFX"/>
    <property type="match status" value="9"/>
</dbReference>
<keyword evidence="8" id="KW-0804">Transcription</keyword>
<dbReference type="SUPFAM" id="SSF82708">
    <property type="entry name" value="R3H domain"/>
    <property type="match status" value="1"/>
</dbReference>
<dbReference type="EMBL" id="BAAFST010000004">
    <property type="protein sequence ID" value="GAB1288397.1"/>
    <property type="molecule type" value="Genomic_DNA"/>
</dbReference>
<evidence type="ECO:0000256" key="9">
    <source>
        <dbReference type="ARBA" id="ARBA00023242"/>
    </source>
</evidence>
<dbReference type="Pfam" id="PF01422">
    <property type="entry name" value="zf-NF-X1"/>
    <property type="match status" value="7"/>
</dbReference>
<keyword evidence="5" id="KW-0863">Zinc-finger</keyword>
<dbReference type="PROSITE" id="PS51061">
    <property type="entry name" value="R3H"/>
    <property type="match status" value="1"/>
</dbReference>
<evidence type="ECO:0000259" key="11">
    <source>
        <dbReference type="PROSITE" id="PS51061"/>
    </source>
</evidence>
<dbReference type="InterPro" id="IPR034076">
    <property type="entry name" value="R3H_NF-X1"/>
</dbReference>
<feature type="region of interest" description="Disordered" evidence="10">
    <location>
        <begin position="1151"/>
        <end position="1188"/>
    </location>
</feature>
<feature type="domain" description="R3H" evidence="11">
    <location>
        <begin position="1072"/>
        <end position="1140"/>
    </location>
</feature>
<protein>
    <submittedName>
        <fullName evidence="12">Transcriptional repressor NF-X1</fullName>
    </submittedName>
</protein>
<evidence type="ECO:0000256" key="6">
    <source>
        <dbReference type="ARBA" id="ARBA00022833"/>
    </source>
</evidence>
<organism evidence="12 13">
    <name type="scientific">Apodemus speciosus</name>
    <name type="common">Large Japanese field mouse</name>
    <dbReference type="NCBI Taxonomy" id="105296"/>
    <lineage>
        <taxon>Eukaryota</taxon>
        <taxon>Metazoa</taxon>
        <taxon>Chordata</taxon>
        <taxon>Craniata</taxon>
        <taxon>Vertebrata</taxon>
        <taxon>Euteleostomi</taxon>
        <taxon>Mammalia</taxon>
        <taxon>Eutheria</taxon>
        <taxon>Euarchontoglires</taxon>
        <taxon>Glires</taxon>
        <taxon>Rodentia</taxon>
        <taxon>Myomorpha</taxon>
        <taxon>Muroidea</taxon>
        <taxon>Muridae</taxon>
        <taxon>Murinae</taxon>
        <taxon>Apodemus</taxon>
    </lineage>
</organism>
<dbReference type="CDD" id="cd06008">
    <property type="entry name" value="NF-X1-zinc-finger"/>
    <property type="match status" value="6"/>
</dbReference>
<comment type="subcellular location">
    <subcellularLocation>
        <location evidence="1">Nucleus</location>
    </subcellularLocation>
</comment>
<dbReference type="CDD" id="cd02643">
    <property type="entry name" value="R3H_NF-X1"/>
    <property type="match status" value="1"/>
</dbReference>
<feature type="compositionally biased region" description="Basic and acidic residues" evidence="10">
    <location>
        <begin position="216"/>
        <end position="248"/>
    </location>
</feature>
<dbReference type="CDD" id="cd16696">
    <property type="entry name" value="RING-CH-C4HC3_NFX1"/>
    <property type="match status" value="1"/>
</dbReference>
<proteinExistence type="inferred from homology"/>